<dbReference type="Proteomes" id="UP000694941">
    <property type="component" value="Unplaced"/>
</dbReference>
<dbReference type="InterPro" id="IPR018203">
    <property type="entry name" value="GDP_dissociation_inhibitor"/>
</dbReference>
<keyword evidence="6" id="KW-1185">Reference proteome</keyword>
<dbReference type="Gene3D" id="3.30.519.10">
    <property type="entry name" value="Guanine Nucleotide Dissociation Inhibitor, domain 2"/>
    <property type="match status" value="1"/>
</dbReference>
<protein>
    <submittedName>
        <fullName evidence="7">Rab proteins geranylgeranyltransferase component A 2-like</fullName>
    </submittedName>
</protein>
<gene>
    <name evidence="7" type="primary">LOC106463650</name>
</gene>
<dbReference type="Gene3D" id="3.50.50.60">
    <property type="entry name" value="FAD/NAD(P)-binding domain"/>
    <property type="match status" value="2"/>
</dbReference>
<keyword evidence="4" id="KW-0963">Cytoplasm</keyword>
<evidence type="ECO:0000256" key="1">
    <source>
        <dbReference type="ARBA" id="ARBA00004496"/>
    </source>
</evidence>
<dbReference type="PANTHER" id="PTHR11787:SF4">
    <property type="entry name" value="CHM, RAB ESCORT PROTEIN 1"/>
    <property type="match status" value="1"/>
</dbReference>
<dbReference type="Gene3D" id="1.10.405.10">
    <property type="entry name" value="Guanine Nucleotide Dissociation Inhibitor, domain 1"/>
    <property type="match status" value="1"/>
</dbReference>
<evidence type="ECO:0000256" key="2">
    <source>
        <dbReference type="ARBA" id="ARBA00005593"/>
    </source>
</evidence>
<feature type="compositionally biased region" description="Polar residues" evidence="5">
    <location>
        <begin position="705"/>
        <end position="732"/>
    </location>
</feature>
<proteinExistence type="inferred from homology"/>
<organism evidence="6 7">
    <name type="scientific">Limulus polyphemus</name>
    <name type="common">Atlantic horseshoe crab</name>
    <dbReference type="NCBI Taxonomy" id="6850"/>
    <lineage>
        <taxon>Eukaryota</taxon>
        <taxon>Metazoa</taxon>
        <taxon>Ecdysozoa</taxon>
        <taxon>Arthropoda</taxon>
        <taxon>Chelicerata</taxon>
        <taxon>Merostomata</taxon>
        <taxon>Xiphosura</taxon>
        <taxon>Limulidae</taxon>
        <taxon>Limulus</taxon>
    </lineage>
</organism>
<sequence>MDDDLPSNFDVIILGTGMPESILAAAAARIGKTVLHLDRNHYYGGSWANFNFDQLTEWTEKHKVIPPHETTTSLIDERWAECLTEEETAVPLPQYPKNIQNVSCITCIRESASAKSVPEEKVFSQDDLEKTNVIPSGNENSENTEISHLAASSGDSFSPTDNEQVAEAVGETELSGITHNLQESESSRVTFLGASTSRTNDVSNQEGNGDHVTREHQEEDTISPDLGQSLEEALFGSNTSSDNTLIQNVGEREDSVNDVLEDRNHNIRSEESAEMCHDLNLEPSKPDKKEWTLEDLHTQRRKFNLDLAPKLLLSKGPLVGLLISSNIARYAEFKCATRVLTYINNHLEQVPCSRADVFATKHVSVVEKRMLMKLLTFCLQFQKHPEEYRGFEGRPFVEFLKSRKLTPSVVHYICYAIAMVDDSVPTLQGLTATQKFLESLGHYGNSPFLWPLYGCGELPQCFCRLCAVFGGIYYLKRSVEGVILDREGKCVGIFSNHKRINCSWLVMESSYAAAEFLPANVPERVSRAIFITSSSILPAEKEQLTLLKLVPDGNIPSTVTVLELGPGAMVCPDGLYVVYMNCPSVHETAKEDLLPAAELLFSPLNTDVNTGCAGSSDVMEPEVLWCVFFNELDTTTVNLNEHNPSGTIITSSPGKSLDYELTVKEARNLFQKMFPAEEFLPRAPDPEEIVMEGDTGNPGEKGNESAENLTDNEIQHPSENLQQPEELQSPNDQENKEQDQHSVTEA</sequence>
<evidence type="ECO:0000313" key="6">
    <source>
        <dbReference type="Proteomes" id="UP000694941"/>
    </source>
</evidence>
<feature type="region of interest" description="Disordered" evidence="5">
    <location>
        <begin position="238"/>
        <end position="259"/>
    </location>
</feature>
<dbReference type="SUPFAM" id="SSF51905">
    <property type="entry name" value="FAD/NAD(P)-binding domain"/>
    <property type="match status" value="2"/>
</dbReference>
<dbReference type="PRINTS" id="PR00891">
    <property type="entry name" value="RABGDIREP"/>
</dbReference>
<feature type="compositionally biased region" description="Polar residues" evidence="5">
    <location>
        <begin position="194"/>
        <end position="207"/>
    </location>
</feature>
<feature type="compositionally biased region" description="Basic and acidic residues" evidence="5">
    <location>
        <begin position="733"/>
        <end position="746"/>
    </location>
</feature>
<evidence type="ECO:0000256" key="4">
    <source>
        <dbReference type="ARBA" id="ARBA00022490"/>
    </source>
</evidence>
<keyword evidence="3" id="KW-0343">GTPase activation</keyword>
<name>A0ABM1BCC7_LIMPO</name>
<feature type="compositionally biased region" description="Basic and acidic residues" evidence="5">
    <location>
        <begin position="250"/>
        <end position="259"/>
    </location>
</feature>
<feature type="compositionally biased region" description="Polar residues" evidence="5">
    <location>
        <begin position="238"/>
        <end position="247"/>
    </location>
</feature>
<dbReference type="GeneID" id="106463650"/>
<comment type="subcellular location">
    <subcellularLocation>
        <location evidence="1">Cytoplasm</location>
    </subcellularLocation>
</comment>
<dbReference type="SUPFAM" id="SSF54373">
    <property type="entry name" value="FAD-linked reductases, C-terminal domain"/>
    <property type="match status" value="1"/>
</dbReference>
<dbReference type="RefSeq" id="XP_013779155.1">
    <property type="nucleotide sequence ID" value="XM_013923701.2"/>
</dbReference>
<comment type="similarity">
    <text evidence="2">Belongs to the Rab GDI family.</text>
</comment>
<dbReference type="Pfam" id="PF00996">
    <property type="entry name" value="GDI"/>
    <property type="match status" value="2"/>
</dbReference>
<feature type="region of interest" description="Disordered" evidence="5">
    <location>
        <begin position="194"/>
        <end position="221"/>
    </location>
</feature>
<dbReference type="InterPro" id="IPR001738">
    <property type="entry name" value="Rab_escort"/>
</dbReference>
<dbReference type="InterPro" id="IPR036188">
    <property type="entry name" value="FAD/NAD-bd_sf"/>
</dbReference>
<dbReference type="PANTHER" id="PTHR11787">
    <property type="entry name" value="RAB GDP-DISSOCIATION INHIBITOR"/>
    <property type="match status" value="1"/>
</dbReference>
<dbReference type="PIRSF" id="PIRSF016550">
    <property type="entry name" value="Rab_ger_ger_transf_A_euk"/>
    <property type="match status" value="1"/>
</dbReference>
<evidence type="ECO:0000313" key="7">
    <source>
        <dbReference type="RefSeq" id="XP_013779155.1"/>
    </source>
</evidence>
<accession>A0ABM1BCC7</accession>
<feature type="region of interest" description="Disordered" evidence="5">
    <location>
        <begin position="678"/>
        <end position="746"/>
    </location>
</feature>
<reference evidence="7" key="1">
    <citation type="submission" date="2025-08" db="UniProtKB">
        <authorList>
            <consortium name="RefSeq"/>
        </authorList>
    </citation>
    <scope>IDENTIFICATION</scope>
    <source>
        <tissue evidence="7">Muscle</tissue>
    </source>
</reference>
<feature type="compositionally biased region" description="Basic and acidic residues" evidence="5">
    <location>
        <begin position="208"/>
        <end position="219"/>
    </location>
</feature>
<evidence type="ECO:0000256" key="3">
    <source>
        <dbReference type="ARBA" id="ARBA00022468"/>
    </source>
</evidence>
<evidence type="ECO:0000256" key="5">
    <source>
        <dbReference type="SAM" id="MobiDB-lite"/>
    </source>
</evidence>